<reference evidence="2" key="1">
    <citation type="journal article" date="2007" name="Science">
        <title>Candidatus Chloracidobacterium thermophilum: an aerobic phototrophic Acidobacterium.</title>
        <authorList>
            <person name="Bryant D.A."/>
            <person name="Costas A.M."/>
            <person name="Maresca J.A."/>
            <person name="Chew A.G."/>
            <person name="Klatt C.G."/>
            <person name="Bateson M.M."/>
            <person name="Tallon L.J."/>
            <person name="Hostetler J."/>
            <person name="Nelson W.C."/>
            <person name="Heidelberg J.F."/>
            <person name="Ward D.M."/>
        </authorList>
    </citation>
    <scope>NUCLEOTIDE SEQUENCE</scope>
</reference>
<dbReference type="AlphaFoldDB" id="A8DJC9"/>
<proteinExistence type="predicted"/>
<protein>
    <submittedName>
        <fullName evidence="2">Uncharacterized protein</fullName>
    </submittedName>
</protein>
<accession>A8DJC9</accession>
<evidence type="ECO:0000313" key="2">
    <source>
        <dbReference type="EMBL" id="ABV27303.1"/>
    </source>
</evidence>
<gene>
    <name evidence="2" type="ORF">YS_M60-F11.021</name>
</gene>
<evidence type="ECO:0000256" key="1">
    <source>
        <dbReference type="SAM" id="MobiDB-lite"/>
    </source>
</evidence>
<dbReference type="EMBL" id="EF531339">
    <property type="protein sequence ID" value="ABV27303.1"/>
    <property type="molecule type" value="Genomic_DNA"/>
</dbReference>
<sequence>MGSVQDLLGDEEAPLDPLKARRLAKQPENKRAAPFTKKQAH</sequence>
<organism evidence="2">
    <name type="scientific">Chloracidobacterium thermophilum</name>
    <dbReference type="NCBI Taxonomy" id="458033"/>
    <lineage>
        <taxon>Bacteria</taxon>
        <taxon>Pseudomonadati</taxon>
        <taxon>Acidobacteriota</taxon>
        <taxon>Terriglobia</taxon>
        <taxon>Terriglobales</taxon>
        <taxon>Acidobacteriaceae</taxon>
        <taxon>Chloracidobacterium</taxon>
    </lineage>
</organism>
<name>A8DJC9_9BACT</name>
<feature type="region of interest" description="Disordered" evidence="1">
    <location>
        <begin position="1"/>
        <end position="41"/>
    </location>
</feature>